<gene>
    <name evidence="1" type="ORF">FLJC2902T_30550</name>
</gene>
<name>V6SN67_9FLAO</name>
<protein>
    <submittedName>
        <fullName evidence="1">Uncharacterized protein</fullName>
    </submittedName>
</protein>
<sequence length="39" mass="4764">MLKKTLQIAVFAALRVDFCDKNKYFYHFVFFNHKLLHIC</sequence>
<dbReference type="Proteomes" id="UP000018004">
    <property type="component" value="Unassembled WGS sequence"/>
</dbReference>
<evidence type="ECO:0000313" key="1">
    <source>
        <dbReference type="EMBL" id="ESU25860.1"/>
    </source>
</evidence>
<comment type="caution">
    <text evidence="1">The sequence shown here is derived from an EMBL/GenBank/DDBJ whole genome shotgun (WGS) entry which is preliminary data.</text>
</comment>
<keyword evidence="2" id="KW-1185">Reference proteome</keyword>
<dbReference type="AlphaFoldDB" id="V6SN67"/>
<dbReference type="EMBL" id="AVGG01000023">
    <property type="protein sequence ID" value="ESU25860.1"/>
    <property type="molecule type" value="Genomic_DNA"/>
</dbReference>
<reference evidence="1 2" key="1">
    <citation type="submission" date="2013-08" db="EMBL/GenBank/DDBJ databases">
        <title>Flavobacterium limnosediminis JC2902 genome sequencing.</title>
        <authorList>
            <person name="Lee K."/>
            <person name="Yi H."/>
            <person name="Park S."/>
            <person name="Chun J."/>
        </authorList>
    </citation>
    <scope>NUCLEOTIDE SEQUENCE [LARGE SCALE GENOMIC DNA]</scope>
    <source>
        <strain evidence="1 2">JC2902</strain>
    </source>
</reference>
<dbReference type="PATRIC" id="fig|1341181.4.peg.3004"/>
<proteinExistence type="predicted"/>
<organism evidence="1 2">
    <name type="scientific">Flavobacterium limnosediminis JC2902</name>
    <dbReference type="NCBI Taxonomy" id="1341181"/>
    <lineage>
        <taxon>Bacteria</taxon>
        <taxon>Pseudomonadati</taxon>
        <taxon>Bacteroidota</taxon>
        <taxon>Flavobacteriia</taxon>
        <taxon>Flavobacteriales</taxon>
        <taxon>Flavobacteriaceae</taxon>
        <taxon>Flavobacterium</taxon>
    </lineage>
</organism>
<accession>V6SN67</accession>
<dbReference type="STRING" id="1341181.FLJC2902T_30550"/>
<evidence type="ECO:0000313" key="2">
    <source>
        <dbReference type="Proteomes" id="UP000018004"/>
    </source>
</evidence>